<evidence type="ECO:0000313" key="2">
    <source>
        <dbReference type="Proteomes" id="UP000824082"/>
    </source>
</evidence>
<protein>
    <submittedName>
        <fullName evidence="1">Uncharacterized protein</fullName>
    </submittedName>
</protein>
<dbReference type="AlphaFoldDB" id="A0A9D1LJT9"/>
<name>A0A9D1LJT9_9FIRM</name>
<reference evidence="1" key="2">
    <citation type="journal article" date="2021" name="PeerJ">
        <title>Extensive microbial diversity within the chicken gut microbiome revealed by metagenomics and culture.</title>
        <authorList>
            <person name="Gilroy R."/>
            <person name="Ravi A."/>
            <person name="Getino M."/>
            <person name="Pursley I."/>
            <person name="Horton D.L."/>
            <person name="Alikhan N.F."/>
            <person name="Baker D."/>
            <person name="Gharbi K."/>
            <person name="Hall N."/>
            <person name="Watson M."/>
            <person name="Adriaenssens E.M."/>
            <person name="Foster-Nyarko E."/>
            <person name="Jarju S."/>
            <person name="Secka A."/>
            <person name="Antonio M."/>
            <person name="Oren A."/>
            <person name="Chaudhuri R.R."/>
            <person name="La Ragione R."/>
            <person name="Hildebrand F."/>
            <person name="Pallen M.J."/>
        </authorList>
    </citation>
    <scope>NUCLEOTIDE SEQUENCE</scope>
    <source>
        <strain evidence="1">4509</strain>
    </source>
</reference>
<accession>A0A9D1LJT9</accession>
<reference evidence="1" key="1">
    <citation type="submission" date="2020-10" db="EMBL/GenBank/DDBJ databases">
        <authorList>
            <person name="Gilroy R."/>
        </authorList>
    </citation>
    <scope>NUCLEOTIDE SEQUENCE</scope>
    <source>
        <strain evidence="1">4509</strain>
    </source>
</reference>
<dbReference type="EMBL" id="DVMX01000143">
    <property type="protein sequence ID" value="HIU42399.1"/>
    <property type="molecule type" value="Genomic_DNA"/>
</dbReference>
<organism evidence="1 2">
    <name type="scientific">Candidatus Egerieicola faecale</name>
    <dbReference type="NCBI Taxonomy" id="2840774"/>
    <lineage>
        <taxon>Bacteria</taxon>
        <taxon>Bacillati</taxon>
        <taxon>Bacillota</taxon>
        <taxon>Clostridia</taxon>
        <taxon>Eubacteriales</taxon>
        <taxon>Oscillospiraceae</taxon>
        <taxon>Oscillospiraceae incertae sedis</taxon>
        <taxon>Candidatus Egerieicola</taxon>
    </lineage>
</organism>
<dbReference type="Proteomes" id="UP000824082">
    <property type="component" value="Unassembled WGS sequence"/>
</dbReference>
<sequence length="164" mass="18471">MQLVTTLAELTALLAQRLSSRMSQLQVFLGYSPQCSLTPPTQPGLAVQMESAAFAPLALGDYLGQEQGQSTQGRKAQVEFRLTLILPLEQMEQGESYAQSLFEALLFWEGPDWLELRRLPLEFHREQQGLLLPFAAKLEVLCLQTQTSQQFTSLRLDAQWKGED</sequence>
<proteinExistence type="predicted"/>
<evidence type="ECO:0000313" key="1">
    <source>
        <dbReference type="EMBL" id="HIU42399.1"/>
    </source>
</evidence>
<comment type="caution">
    <text evidence="1">The sequence shown here is derived from an EMBL/GenBank/DDBJ whole genome shotgun (WGS) entry which is preliminary data.</text>
</comment>
<gene>
    <name evidence="1" type="ORF">IAD19_07585</name>
</gene>